<dbReference type="InterPro" id="IPR011990">
    <property type="entry name" value="TPR-like_helical_dom_sf"/>
</dbReference>
<sequence length="155" mass="17778">MKKFSRHTAYFILILIMLALAVSCSLNKPEKSKPRPKPTSSQQTPKPKPPDVSKIISQGVKELEADQVNKAIASFEKAKKNDPKNAEAAQYLKKAMARREELIQQHLKQGTEYFRREQLQEAMREWNAILALDPNHPQALNNKERTQKMLDALQE</sequence>
<dbReference type="SUPFAM" id="SSF48452">
    <property type="entry name" value="TPR-like"/>
    <property type="match status" value="1"/>
</dbReference>
<gene>
    <name evidence="3" type="ORF">U27_04732</name>
</gene>
<evidence type="ECO:0000313" key="3">
    <source>
        <dbReference type="EMBL" id="GAK57765.1"/>
    </source>
</evidence>
<dbReference type="PROSITE" id="PS51257">
    <property type="entry name" value="PROKAR_LIPOPROTEIN"/>
    <property type="match status" value="1"/>
</dbReference>
<keyword evidence="4" id="KW-1185">Reference proteome</keyword>
<evidence type="ECO:0000256" key="2">
    <source>
        <dbReference type="SAM" id="MobiDB-lite"/>
    </source>
</evidence>
<keyword evidence="1" id="KW-0802">TPR repeat</keyword>
<dbReference type="InterPro" id="IPR019734">
    <property type="entry name" value="TPR_rpt"/>
</dbReference>
<dbReference type="SMART" id="SM00028">
    <property type="entry name" value="TPR"/>
    <property type="match status" value="2"/>
</dbReference>
<dbReference type="EMBL" id="DF820466">
    <property type="protein sequence ID" value="GAK57765.1"/>
    <property type="molecule type" value="Genomic_DNA"/>
</dbReference>
<organism evidence="3">
    <name type="scientific">Vecturithrix granuli</name>
    <dbReference type="NCBI Taxonomy" id="1499967"/>
    <lineage>
        <taxon>Bacteria</taxon>
        <taxon>Candidatus Moduliflexota</taxon>
        <taxon>Candidatus Vecturitrichia</taxon>
        <taxon>Candidatus Vecturitrichales</taxon>
        <taxon>Candidatus Vecturitrichaceae</taxon>
        <taxon>Candidatus Vecturithrix</taxon>
    </lineage>
</organism>
<evidence type="ECO:0000256" key="1">
    <source>
        <dbReference type="PROSITE-ProRule" id="PRU00339"/>
    </source>
</evidence>
<name>A0A081BZL0_VECG1</name>
<proteinExistence type="predicted"/>
<dbReference type="AlphaFoldDB" id="A0A081BZL0"/>
<dbReference type="PROSITE" id="PS50005">
    <property type="entry name" value="TPR"/>
    <property type="match status" value="1"/>
</dbReference>
<dbReference type="Proteomes" id="UP000030661">
    <property type="component" value="Unassembled WGS sequence"/>
</dbReference>
<feature type="repeat" description="TPR" evidence="1">
    <location>
        <begin position="103"/>
        <end position="136"/>
    </location>
</feature>
<dbReference type="HOGENOM" id="CLU_1709642_0_0_0"/>
<feature type="region of interest" description="Disordered" evidence="2">
    <location>
        <begin position="27"/>
        <end position="55"/>
    </location>
</feature>
<dbReference type="Gene3D" id="1.25.40.10">
    <property type="entry name" value="Tetratricopeptide repeat domain"/>
    <property type="match status" value="1"/>
</dbReference>
<accession>A0A081BZL0</accession>
<protein>
    <submittedName>
        <fullName evidence="3">Flp pilus assembly protein TadD</fullName>
    </submittedName>
</protein>
<evidence type="ECO:0000313" key="4">
    <source>
        <dbReference type="Proteomes" id="UP000030661"/>
    </source>
</evidence>
<reference evidence="3" key="1">
    <citation type="journal article" date="2015" name="PeerJ">
        <title>First genomic representation of candidate bacterial phylum KSB3 points to enhanced environmental sensing as a trigger of wastewater bulking.</title>
        <authorList>
            <person name="Sekiguchi Y."/>
            <person name="Ohashi A."/>
            <person name="Parks D.H."/>
            <person name="Yamauchi T."/>
            <person name="Tyson G.W."/>
            <person name="Hugenholtz P."/>
        </authorList>
    </citation>
    <scope>NUCLEOTIDE SEQUENCE [LARGE SCALE GENOMIC DNA]</scope>
</reference>